<keyword evidence="1" id="KW-0732">Signal</keyword>
<protein>
    <recommendedName>
        <fullName evidence="4">DUF2927 domain-containing protein</fullName>
    </recommendedName>
</protein>
<dbReference type="EMBL" id="QRGP01000001">
    <property type="protein sequence ID" value="RDV06714.1"/>
    <property type="molecule type" value="Genomic_DNA"/>
</dbReference>
<evidence type="ECO:0000256" key="1">
    <source>
        <dbReference type="SAM" id="SignalP"/>
    </source>
</evidence>
<dbReference type="Proteomes" id="UP000263833">
    <property type="component" value="Unassembled WGS sequence"/>
</dbReference>
<evidence type="ECO:0000313" key="2">
    <source>
        <dbReference type="EMBL" id="RDV06714.1"/>
    </source>
</evidence>
<dbReference type="RefSeq" id="WP_115548260.1">
    <property type="nucleotide sequence ID" value="NZ_QRGP01000001.1"/>
</dbReference>
<gene>
    <name evidence="2" type="ORF">DXH95_04720</name>
</gene>
<comment type="caution">
    <text evidence="2">The sequence shown here is derived from an EMBL/GenBank/DDBJ whole genome shotgun (WGS) entry which is preliminary data.</text>
</comment>
<dbReference type="AlphaFoldDB" id="A0A371BGI9"/>
<evidence type="ECO:0008006" key="4">
    <source>
        <dbReference type="Google" id="ProtNLM"/>
    </source>
</evidence>
<sequence>MAPKYLFAAMLVAISATASAQVPAPVITEKFAVREGFAFPSDAPVRILIFRPDIKVGEQTTAGLFQTNAEWNSAARRELARALQTAYRARGLEAVMHATDSDQDSKILADYRALFRVVVRSAIRHKLFGSEPLPGKVGKFDWSLGNGVSQIAPESNADYGVFLFSYDGFESPGRKAAQIVASLRGARDTGGPHLGYAALVDLKNGDLLWLNVDLKTVGDVRTAEGAVQRVEQLLAGFPKKAGGVTP</sequence>
<proteinExistence type="predicted"/>
<feature type="signal peptide" evidence="1">
    <location>
        <begin position="1"/>
        <end position="20"/>
    </location>
</feature>
<feature type="chain" id="PRO_5016786327" description="DUF2927 domain-containing protein" evidence="1">
    <location>
        <begin position="21"/>
        <end position="246"/>
    </location>
</feature>
<organism evidence="2 3">
    <name type="scientific">Sphingorhabdus pulchriflava</name>
    <dbReference type="NCBI Taxonomy" id="2292257"/>
    <lineage>
        <taxon>Bacteria</taxon>
        <taxon>Pseudomonadati</taxon>
        <taxon>Pseudomonadota</taxon>
        <taxon>Alphaproteobacteria</taxon>
        <taxon>Sphingomonadales</taxon>
        <taxon>Sphingomonadaceae</taxon>
        <taxon>Sphingorhabdus</taxon>
    </lineage>
</organism>
<evidence type="ECO:0000313" key="3">
    <source>
        <dbReference type="Proteomes" id="UP000263833"/>
    </source>
</evidence>
<name>A0A371BGI9_9SPHN</name>
<reference evidence="3" key="1">
    <citation type="submission" date="2018-08" db="EMBL/GenBank/DDBJ databases">
        <authorList>
            <person name="Kim S.-J."/>
            <person name="Jung G.-Y."/>
        </authorList>
    </citation>
    <scope>NUCLEOTIDE SEQUENCE [LARGE SCALE GENOMIC DNA]</scope>
    <source>
        <strain evidence="3">GY_G</strain>
    </source>
</reference>
<dbReference type="OrthoDB" id="8900715at2"/>
<accession>A0A371BGI9</accession>
<keyword evidence="3" id="KW-1185">Reference proteome</keyword>